<reference evidence="2 3" key="1">
    <citation type="submission" date="2020-03" db="EMBL/GenBank/DDBJ databases">
        <title>Genomic Encyclopedia of Type Strains, Phase IV (KMG-IV): sequencing the most valuable type-strain genomes for metagenomic binning, comparative biology and taxonomic classification.</title>
        <authorList>
            <person name="Goeker M."/>
        </authorList>
    </citation>
    <scope>NUCLEOTIDE SEQUENCE [LARGE SCALE GENOMIC DNA]</scope>
    <source>
        <strain evidence="2 3">DSM 105096</strain>
    </source>
</reference>
<dbReference type="RefSeq" id="WP_168040630.1">
    <property type="nucleotide sequence ID" value="NZ_JAATJH010000017.1"/>
</dbReference>
<evidence type="ECO:0000313" key="3">
    <source>
        <dbReference type="Proteomes" id="UP000770785"/>
    </source>
</evidence>
<proteinExistence type="predicted"/>
<organism evidence="2 3">
    <name type="scientific">Neolewinella antarctica</name>
    <dbReference type="NCBI Taxonomy" id="442734"/>
    <lineage>
        <taxon>Bacteria</taxon>
        <taxon>Pseudomonadati</taxon>
        <taxon>Bacteroidota</taxon>
        <taxon>Saprospiria</taxon>
        <taxon>Saprospirales</taxon>
        <taxon>Lewinellaceae</taxon>
        <taxon>Neolewinella</taxon>
    </lineage>
</organism>
<gene>
    <name evidence="2" type="ORF">GGR27_004052</name>
</gene>
<keyword evidence="3" id="KW-1185">Reference proteome</keyword>
<dbReference type="Proteomes" id="UP000770785">
    <property type="component" value="Unassembled WGS sequence"/>
</dbReference>
<comment type="caution">
    <text evidence="2">The sequence shown here is derived from an EMBL/GenBank/DDBJ whole genome shotgun (WGS) entry which is preliminary data.</text>
</comment>
<feature type="domain" description="Knr4/Smi1-like" evidence="1">
    <location>
        <begin position="18"/>
        <end position="150"/>
    </location>
</feature>
<dbReference type="InterPro" id="IPR018958">
    <property type="entry name" value="Knr4/Smi1-like_dom"/>
</dbReference>
<sequence length="154" mass="17713">MKLNSHNFWGNNYYRNPSVTEIDIVRAESSLGVKLPPIYLDLIRIQNGGYTNGFIFPMKIMTSWANDHVPLHEMFGIVNPNSTSGHNIMKSHYLTSEWGLPPNQVIINGDGHWWITLDYRKSKEPSIAWIDIECDEDIQIATSFKGFYHDLVSE</sequence>
<dbReference type="SUPFAM" id="SSF160631">
    <property type="entry name" value="SMI1/KNR4-like"/>
    <property type="match status" value="1"/>
</dbReference>
<accession>A0ABX0XH37</accession>
<name>A0ABX0XH37_9BACT</name>
<dbReference type="Pfam" id="PF09346">
    <property type="entry name" value="SMI1_KNR4"/>
    <property type="match status" value="1"/>
</dbReference>
<protein>
    <recommendedName>
        <fullName evidence="1">Knr4/Smi1-like domain-containing protein</fullName>
    </recommendedName>
</protein>
<dbReference type="InterPro" id="IPR037883">
    <property type="entry name" value="Knr4/Smi1-like_sf"/>
</dbReference>
<dbReference type="EMBL" id="JAATJH010000017">
    <property type="protein sequence ID" value="NJC28527.1"/>
    <property type="molecule type" value="Genomic_DNA"/>
</dbReference>
<dbReference type="SMART" id="SM00860">
    <property type="entry name" value="SMI1_KNR4"/>
    <property type="match status" value="1"/>
</dbReference>
<evidence type="ECO:0000313" key="2">
    <source>
        <dbReference type="EMBL" id="NJC28527.1"/>
    </source>
</evidence>
<evidence type="ECO:0000259" key="1">
    <source>
        <dbReference type="SMART" id="SM00860"/>
    </source>
</evidence>
<dbReference type="Gene3D" id="3.40.1580.10">
    <property type="entry name" value="SMI1/KNR4-like"/>
    <property type="match status" value="1"/>
</dbReference>